<evidence type="ECO:0000256" key="8">
    <source>
        <dbReference type="SAM" id="MobiDB-lite"/>
    </source>
</evidence>
<evidence type="ECO:0000256" key="2">
    <source>
        <dbReference type="ARBA" id="ARBA00022475"/>
    </source>
</evidence>
<dbReference type="EMBL" id="CP094970">
    <property type="protein sequence ID" value="UYM05318.1"/>
    <property type="molecule type" value="Genomic_DNA"/>
</dbReference>
<dbReference type="PROSITE" id="PS01311">
    <property type="entry name" value="LGT"/>
    <property type="match status" value="1"/>
</dbReference>
<comment type="similarity">
    <text evidence="1 7">Belongs to the Lgt family.</text>
</comment>
<feature type="region of interest" description="Disordered" evidence="8">
    <location>
        <begin position="275"/>
        <end position="329"/>
    </location>
</feature>
<comment type="catalytic activity">
    <reaction evidence="7">
        <text>L-cysteinyl-[prolipoprotein] + a 1,2-diacyl-sn-glycero-3-phospho-(1'-sn-glycerol) = an S-1,2-diacyl-sn-glyceryl-L-cysteinyl-[prolipoprotein] + sn-glycerol 1-phosphate + H(+)</text>
        <dbReference type="Rhea" id="RHEA:56712"/>
        <dbReference type="Rhea" id="RHEA-COMP:14679"/>
        <dbReference type="Rhea" id="RHEA-COMP:14680"/>
        <dbReference type="ChEBI" id="CHEBI:15378"/>
        <dbReference type="ChEBI" id="CHEBI:29950"/>
        <dbReference type="ChEBI" id="CHEBI:57685"/>
        <dbReference type="ChEBI" id="CHEBI:64716"/>
        <dbReference type="ChEBI" id="CHEBI:140658"/>
        <dbReference type="EC" id="2.5.1.145"/>
    </reaction>
</comment>
<dbReference type="Proteomes" id="UP001164390">
    <property type="component" value="Chromosome"/>
</dbReference>
<dbReference type="Pfam" id="PF01790">
    <property type="entry name" value="LGT"/>
    <property type="match status" value="1"/>
</dbReference>
<keyword evidence="6 7" id="KW-0472">Membrane</keyword>
<dbReference type="PANTHER" id="PTHR30589">
    <property type="entry name" value="PROLIPOPROTEIN DIACYLGLYCERYL TRANSFERASE"/>
    <property type="match status" value="1"/>
</dbReference>
<keyword evidence="10" id="KW-1185">Reference proteome</keyword>
<dbReference type="GO" id="GO:0042158">
    <property type="term" value="P:lipoprotein biosynthetic process"/>
    <property type="evidence" value="ECO:0007669"/>
    <property type="project" value="UniProtKB-UniRule"/>
</dbReference>
<dbReference type="AlphaFoldDB" id="A0AA46TIV6"/>
<protein>
    <recommendedName>
        <fullName evidence="7">Phosphatidylglycerol--prolipoprotein diacylglyceryl transferase</fullName>
        <ecNumber evidence="7">2.5.1.145</ecNumber>
    </recommendedName>
</protein>
<evidence type="ECO:0000256" key="4">
    <source>
        <dbReference type="ARBA" id="ARBA00022692"/>
    </source>
</evidence>
<sequence length="329" mass="36067">MTVASIPSPSDAVWEIGPLPIRAYALCIIAGVVVAIWLGERRWVARGGRPGTVGDMAVWAIPFGLVGARLYHVATNPELYFSGDGRPIEALYIWEGGLGIWGAIALGAVGAYIGCRRAKASFAAMADTMAPGILFGQAIGRWGNWFNQELFGKPTDKPWGLEIDPEHRPPGYEQYDTFQPTYLYESIWVLIGGFVLLWIAKRYQIGYGRIMALYVMIYTAGRGWIEALRIDDAHHFLGLRLNVWTSIVLFCLALAYFVWMGRRHPGREEVIQEWDDPEAAGRDDAESAAEVDAEGESTVAASDDAEEESTVSANAADDAASDDGSTEKD</sequence>
<evidence type="ECO:0000256" key="1">
    <source>
        <dbReference type="ARBA" id="ARBA00007150"/>
    </source>
</evidence>
<gene>
    <name evidence="7 9" type="primary">lgt</name>
    <name evidence="9" type="ORF">L0C25_22870</name>
</gene>
<dbReference type="KEGG" id="sgrg:L0C25_22870"/>
<dbReference type="GO" id="GO:0005886">
    <property type="term" value="C:plasma membrane"/>
    <property type="evidence" value="ECO:0007669"/>
    <property type="project" value="UniProtKB-SubCell"/>
</dbReference>
<keyword evidence="4 7" id="KW-0812">Transmembrane</keyword>
<dbReference type="InterPro" id="IPR001640">
    <property type="entry name" value="Lgt"/>
</dbReference>
<feature type="transmembrane region" description="Helical" evidence="7">
    <location>
        <begin position="182"/>
        <end position="200"/>
    </location>
</feature>
<evidence type="ECO:0000256" key="5">
    <source>
        <dbReference type="ARBA" id="ARBA00022989"/>
    </source>
</evidence>
<feature type="compositionally biased region" description="Acidic residues" evidence="8">
    <location>
        <begin position="286"/>
        <end position="295"/>
    </location>
</feature>
<dbReference type="NCBIfam" id="TIGR00544">
    <property type="entry name" value="lgt"/>
    <property type="match status" value="1"/>
</dbReference>
<feature type="transmembrane region" description="Helical" evidence="7">
    <location>
        <begin position="91"/>
        <end position="113"/>
    </location>
</feature>
<keyword evidence="3 7" id="KW-0808">Transferase</keyword>
<reference evidence="9" key="1">
    <citation type="submission" date="2022-01" db="EMBL/GenBank/DDBJ databases">
        <title>Nocardioidaceae gen. sp. A5X3R13.</title>
        <authorList>
            <person name="Lopez Marin M.A."/>
            <person name="Uhlik O."/>
        </authorList>
    </citation>
    <scope>NUCLEOTIDE SEQUENCE</scope>
    <source>
        <strain evidence="9">A5X3R13</strain>
    </source>
</reference>
<evidence type="ECO:0000313" key="9">
    <source>
        <dbReference type="EMBL" id="UYM05318.1"/>
    </source>
</evidence>
<comment type="subcellular location">
    <subcellularLocation>
        <location evidence="7">Cell membrane</location>
        <topology evidence="7">Multi-pass membrane protein</topology>
    </subcellularLocation>
</comment>
<keyword evidence="5 7" id="KW-1133">Transmembrane helix</keyword>
<comment type="pathway">
    <text evidence="7">Protein modification; lipoprotein biosynthesis (diacylglyceryl transfer).</text>
</comment>
<feature type="transmembrane region" description="Helical" evidence="7">
    <location>
        <begin position="51"/>
        <end position="71"/>
    </location>
</feature>
<evidence type="ECO:0000256" key="7">
    <source>
        <dbReference type="HAMAP-Rule" id="MF_01147"/>
    </source>
</evidence>
<evidence type="ECO:0000256" key="3">
    <source>
        <dbReference type="ARBA" id="ARBA00022679"/>
    </source>
</evidence>
<feature type="transmembrane region" description="Helical" evidence="7">
    <location>
        <begin position="120"/>
        <end position="140"/>
    </location>
</feature>
<dbReference type="GO" id="GO:0008961">
    <property type="term" value="F:phosphatidylglycerol-prolipoprotein diacylglyceryl transferase activity"/>
    <property type="evidence" value="ECO:0007669"/>
    <property type="project" value="UniProtKB-UniRule"/>
</dbReference>
<feature type="binding site" evidence="7">
    <location>
        <position position="141"/>
    </location>
    <ligand>
        <name>a 1,2-diacyl-sn-glycero-3-phospho-(1'-sn-glycerol)</name>
        <dbReference type="ChEBI" id="CHEBI:64716"/>
    </ligand>
</feature>
<name>A0AA46TIV6_9ACTN</name>
<dbReference type="PANTHER" id="PTHR30589:SF0">
    <property type="entry name" value="PHOSPHATIDYLGLYCEROL--PROLIPOPROTEIN DIACYLGLYCERYL TRANSFERASE"/>
    <property type="match status" value="1"/>
</dbReference>
<proteinExistence type="inferred from homology"/>
<feature type="transmembrane region" description="Helical" evidence="7">
    <location>
        <begin position="237"/>
        <end position="259"/>
    </location>
</feature>
<organism evidence="9 10">
    <name type="scientific">Solicola gregarius</name>
    <dbReference type="NCBI Taxonomy" id="2908642"/>
    <lineage>
        <taxon>Bacteria</taxon>
        <taxon>Bacillati</taxon>
        <taxon>Actinomycetota</taxon>
        <taxon>Actinomycetes</taxon>
        <taxon>Propionibacteriales</taxon>
        <taxon>Nocardioidaceae</taxon>
        <taxon>Solicola</taxon>
    </lineage>
</organism>
<dbReference type="EC" id="2.5.1.145" evidence="7"/>
<feature type="transmembrane region" description="Helical" evidence="7">
    <location>
        <begin position="21"/>
        <end position="39"/>
    </location>
</feature>
<keyword evidence="2 7" id="KW-1003">Cell membrane</keyword>
<dbReference type="RefSeq" id="WP_271634130.1">
    <property type="nucleotide sequence ID" value="NZ_CP094970.1"/>
</dbReference>
<evidence type="ECO:0000256" key="6">
    <source>
        <dbReference type="ARBA" id="ARBA00023136"/>
    </source>
</evidence>
<dbReference type="HAMAP" id="MF_01147">
    <property type="entry name" value="Lgt"/>
    <property type="match status" value="1"/>
</dbReference>
<evidence type="ECO:0000313" key="10">
    <source>
        <dbReference type="Proteomes" id="UP001164390"/>
    </source>
</evidence>
<feature type="transmembrane region" description="Helical" evidence="7">
    <location>
        <begin position="207"/>
        <end position="225"/>
    </location>
</feature>
<accession>A0AA46TIV6</accession>
<comment type="function">
    <text evidence="7">Catalyzes the transfer of the diacylglyceryl group from phosphatidylglycerol to the sulfhydryl group of the N-terminal cysteine of a prolipoprotein, the first step in the formation of mature lipoproteins.</text>
</comment>